<dbReference type="KEGG" id="tep:TepRe1_1402"/>
<keyword evidence="1" id="KW-1133">Transmembrane helix</keyword>
<feature type="transmembrane region" description="Helical" evidence="1">
    <location>
        <begin position="7"/>
        <end position="26"/>
    </location>
</feature>
<dbReference type="STRING" id="1209989.TepRe1_1402"/>
<reference evidence="3" key="1">
    <citation type="journal article" date="2013" name="Genome Announc.">
        <title>First genome sequence of a syntrophic acetate-oxidizing bacterium, Tepidanaerobacter acetatoxydans strain Re1.</title>
        <authorList>
            <person name="Manzoor S."/>
            <person name="Bongcam-Rudloff E."/>
            <person name="Schnurer A."/>
            <person name="Muller B."/>
        </authorList>
    </citation>
    <scope>NUCLEOTIDE SEQUENCE [LARGE SCALE GENOMIC DNA]</scope>
    <source>
        <strain evidence="3">Re1</strain>
    </source>
</reference>
<proteinExistence type="predicted"/>
<evidence type="ECO:0000313" key="3">
    <source>
        <dbReference type="Proteomes" id="UP000010802"/>
    </source>
</evidence>
<keyword evidence="1" id="KW-0472">Membrane</keyword>
<dbReference type="eggNOG" id="ENOG5032R4I">
    <property type="taxonomic scope" value="Bacteria"/>
</dbReference>
<dbReference type="Pfam" id="PF09581">
    <property type="entry name" value="Spore_III_AF"/>
    <property type="match status" value="1"/>
</dbReference>
<dbReference type="EMBL" id="HF563609">
    <property type="protein sequence ID" value="CDI40721.1"/>
    <property type="molecule type" value="Genomic_DNA"/>
</dbReference>
<dbReference type="RefSeq" id="WP_013778471.1">
    <property type="nucleotide sequence ID" value="NC_015519.1"/>
</dbReference>
<feature type="transmembrane region" description="Helical" evidence="1">
    <location>
        <begin position="32"/>
        <end position="52"/>
    </location>
</feature>
<dbReference type="KEGG" id="tae:TepiRe1_1513"/>
<evidence type="ECO:0000256" key="1">
    <source>
        <dbReference type="SAM" id="Phobius"/>
    </source>
</evidence>
<dbReference type="OrthoDB" id="2112083at2"/>
<keyword evidence="1" id="KW-0812">Transmembrane</keyword>
<name>F4LV22_TEPAE</name>
<protein>
    <submittedName>
        <fullName evidence="2">Sporulation stage III protein AF</fullName>
    </submittedName>
</protein>
<dbReference type="AlphaFoldDB" id="F4LV22"/>
<dbReference type="HOGENOM" id="CLU_094201_1_1_9"/>
<keyword evidence="3" id="KW-1185">Reference proteome</keyword>
<organism evidence="2 3">
    <name type="scientific">Tepidanaerobacter acetatoxydans (strain DSM 21804 / JCM 16047 / Re1)</name>
    <dbReference type="NCBI Taxonomy" id="1209989"/>
    <lineage>
        <taxon>Bacteria</taxon>
        <taxon>Bacillati</taxon>
        <taxon>Bacillota</taxon>
        <taxon>Clostridia</taxon>
        <taxon>Thermosediminibacterales</taxon>
        <taxon>Tepidanaerobacteraceae</taxon>
        <taxon>Tepidanaerobacter</taxon>
    </lineage>
</organism>
<gene>
    <name evidence="2" type="ordered locus">TEPIRE1_1513</name>
</gene>
<dbReference type="NCBIfam" id="TIGR02896">
    <property type="entry name" value="spore_III_AF"/>
    <property type="match status" value="1"/>
</dbReference>
<dbReference type="Proteomes" id="UP000010802">
    <property type="component" value="Chromosome"/>
</dbReference>
<accession>F4LV22</accession>
<sequence>MIDAISLWIKQIVLVVMFTTFIGFLIPENKFLKYIKVFLGLLVMLAIINPLLQIFKKDIHLTEIPLVFEDFVDKNTIKYNANILNKKNNELAINEYKYQVEKYLTQEIKNIAPYDVKNVKITIDENYSDESFGKITQLSVTLGKEPAQKNESKKEKITVETIKIGYNQSEKEDIDIECDQKNNEVENIKEYLHITFGIPKENIHMSLEE</sequence>
<evidence type="ECO:0000313" key="2">
    <source>
        <dbReference type="EMBL" id="CDI40721.1"/>
    </source>
</evidence>
<dbReference type="InterPro" id="IPR014245">
    <property type="entry name" value="Spore_III_AF"/>
</dbReference>